<dbReference type="InterPro" id="IPR006139">
    <property type="entry name" value="D-isomer_2_OHA_DH_cat_dom"/>
</dbReference>
<dbReference type="InterPro" id="IPR050223">
    <property type="entry name" value="D-isomer_2-hydroxyacid_DH"/>
</dbReference>
<dbReference type="CDD" id="cd05301">
    <property type="entry name" value="GDH"/>
    <property type="match status" value="1"/>
</dbReference>
<dbReference type="KEGG" id="aqt:FN924_12760"/>
<dbReference type="FunFam" id="3.40.50.720:FF:000462">
    <property type="entry name" value="Glyoxylate reductase (NADP+)"/>
    <property type="match status" value="1"/>
</dbReference>
<dbReference type="InterPro" id="IPR029753">
    <property type="entry name" value="D-isomer_DH_CS"/>
</dbReference>
<dbReference type="GO" id="GO:0030267">
    <property type="term" value="F:glyoxylate reductase (NADPH) activity"/>
    <property type="evidence" value="ECO:0007669"/>
    <property type="project" value="TreeGrafter"/>
</dbReference>
<protein>
    <submittedName>
        <fullName evidence="6">D-glycerate dehydrogenase</fullName>
    </submittedName>
</protein>
<dbReference type="InterPro" id="IPR036291">
    <property type="entry name" value="NAD(P)-bd_dom_sf"/>
</dbReference>
<dbReference type="SUPFAM" id="SSF51735">
    <property type="entry name" value="NAD(P)-binding Rossmann-fold domains"/>
    <property type="match status" value="1"/>
</dbReference>
<dbReference type="Pfam" id="PF02826">
    <property type="entry name" value="2-Hacid_dh_C"/>
    <property type="match status" value="1"/>
</dbReference>
<comment type="similarity">
    <text evidence="1 3">Belongs to the D-isomer specific 2-hydroxyacid dehydrogenase family.</text>
</comment>
<dbReference type="Pfam" id="PF00389">
    <property type="entry name" value="2-Hacid_dh"/>
    <property type="match status" value="1"/>
</dbReference>
<evidence type="ECO:0000313" key="6">
    <source>
        <dbReference type="EMBL" id="QDP40982.1"/>
    </source>
</evidence>
<organism evidence="6 7">
    <name type="scientific">Radiobacillus deserti</name>
    <dbReference type="NCBI Taxonomy" id="2594883"/>
    <lineage>
        <taxon>Bacteria</taxon>
        <taxon>Bacillati</taxon>
        <taxon>Bacillota</taxon>
        <taxon>Bacilli</taxon>
        <taxon>Bacillales</taxon>
        <taxon>Bacillaceae</taxon>
        <taxon>Radiobacillus</taxon>
    </lineage>
</organism>
<accession>A0A516KHX5</accession>
<dbReference type="PANTHER" id="PTHR10996:SF283">
    <property type="entry name" value="GLYOXYLATE_HYDROXYPYRUVATE REDUCTASE B"/>
    <property type="match status" value="1"/>
</dbReference>
<keyword evidence="2 3" id="KW-0560">Oxidoreductase</keyword>
<evidence type="ECO:0000256" key="2">
    <source>
        <dbReference type="ARBA" id="ARBA00023002"/>
    </source>
</evidence>
<sequence length="322" mass="36241">MRKPYVYITRQIPEKLLKPYQNIAEIKTWTYEDQPVDAETLKEEIAHADGMITMLSDKIDEELLEQAKNLKVIANLAVGYDNFELSSIRKRGIVATNTPDVLTNATADLTFALLLATGRRLIEADRFVREGKWKQWSPFLLAGTEMNQKNIGIVGMGRIGEAVARRAKGFGMNILYHNRTRKEQAERELAAMYCSFEELLKESDFVVCLTPLTKETNGLFNEEAFSQMKQSSIFINVSRGAVVDEQALYHALVSGSIRGAGLDVFQHEPVEPNHPLLNLNQVVCLPHIGSASEETREEMIILCLENVTNVLQGREAITPIPY</sequence>
<dbReference type="EMBL" id="CP041666">
    <property type="protein sequence ID" value="QDP40982.1"/>
    <property type="molecule type" value="Genomic_DNA"/>
</dbReference>
<evidence type="ECO:0000259" key="5">
    <source>
        <dbReference type="Pfam" id="PF02826"/>
    </source>
</evidence>
<dbReference type="Gene3D" id="3.40.50.720">
    <property type="entry name" value="NAD(P)-binding Rossmann-like Domain"/>
    <property type="match status" value="2"/>
</dbReference>
<feature type="domain" description="D-isomer specific 2-hydroxyacid dehydrogenase NAD-binding" evidence="5">
    <location>
        <begin position="111"/>
        <end position="289"/>
    </location>
</feature>
<dbReference type="GO" id="GO:0016618">
    <property type="term" value="F:hydroxypyruvate reductase [NAD(P)H] activity"/>
    <property type="evidence" value="ECO:0007669"/>
    <property type="project" value="TreeGrafter"/>
</dbReference>
<dbReference type="AlphaFoldDB" id="A0A516KHX5"/>
<dbReference type="GO" id="GO:0005829">
    <property type="term" value="C:cytosol"/>
    <property type="evidence" value="ECO:0007669"/>
    <property type="project" value="TreeGrafter"/>
</dbReference>
<dbReference type="SUPFAM" id="SSF52283">
    <property type="entry name" value="Formate/glycerate dehydrogenase catalytic domain-like"/>
    <property type="match status" value="1"/>
</dbReference>
<dbReference type="GO" id="GO:0051287">
    <property type="term" value="F:NAD binding"/>
    <property type="evidence" value="ECO:0007669"/>
    <property type="project" value="InterPro"/>
</dbReference>
<evidence type="ECO:0000256" key="1">
    <source>
        <dbReference type="ARBA" id="ARBA00005854"/>
    </source>
</evidence>
<keyword evidence="7" id="KW-1185">Reference proteome</keyword>
<dbReference type="Proteomes" id="UP000315215">
    <property type="component" value="Chromosome"/>
</dbReference>
<dbReference type="InterPro" id="IPR029752">
    <property type="entry name" value="D-isomer_DH_CS1"/>
</dbReference>
<gene>
    <name evidence="6" type="ORF">FN924_12760</name>
</gene>
<dbReference type="InterPro" id="IPR006140">
    <property type="entry name" value="D-isomer_DH_NAD-bd"/>
</dbReference>
<proteinExistence type="inferred from homology"/>
<dbReference type="PROSITE" id="PS00671">
    <property type="entry name" value="D_2_HYDROXYACID_DH_3"/>
    <property type="match status" value="1"/>
</dbReference>
<name>A0A516KHX5_9BACI</name>
<evidence type="ECO:0000313" key="7">
    <source>
        <dbReference type="Proteomes" id="UP000315215"/>
    </source>
</evidence>
<dbReference type="PROSITE" id="PS00065">
    <property type="entry name" value="D_2_HYDROXYACID_DH_1"/>
    <property type="match status" value="1"/>
</dbReference>
<evidence type="ECO:0000256" key="3">
    <source>
        <dbReference type="RuleBase" id="RU003719"/>
    </source>
</evidence>
<dbReference type="RefSeq" id="WP_143895069.1">
    <property type="nucleotide sequence ID" value="NZ_CP041666.1"/>
</dbReference>
<dbReference type="OrthoDB" id="9805416at2"/>
<dbReference type="PANTHER" id="PTHR10996">
    <property type="entry name" value="2-HYDROXYACID DEHYDROGENASE-RELATED"/>
    <property type="match status" value="1"/>
</dbReference>
<evidence type="ECO:0000259" key="4">
    <source>
        <dbReference type="Pfam" id="PF00389"/>
    </source>
</evidence>
<feature type="domain" description="D-isomer specific 2-hydroxyacid dehydrogenase catalytic" evidence="4">
    <location>
        <begin position="6"/>
        <end position="318"/>
    </location>
</feature>
<reference evidence="6 7" key="1">
    <citation type="submission" date="2019-07" db="EMBL/GenBank/DDBJ databases">
        <authorList>
            <person name="Li J."/>
        </authorList>
    </citation>
    <scope>NUCLEOTIDE SEQUENCE [LARGE SCALE GENOMIC DNA]</scope>
    <source>
        <strain evidence="6 7">TKL69</strain>
    </source>
</reference>